<dbReference type="GO" id="GO:0000976">
    <property type="term" value="F:transcription cis-regulatory region binding"/>
    <property type="evidence" value="ECO:0007669"/>
    <property type="project" value="TreeGrafter"/>
</dbReference>
<dbReference type="InterPro" id="IPR010982">
    <property type="entry name" value="Lambda_DNA-bd_dom_sf"/>
</dbReference>
<evidence type="ECO:0000313" key="7">
    <source>
        <dbReference type="Proteomes" id="UP000201613"/>
    </source>
</evidence>
<dbReference type="PANTHER" id="PTHR30146:SF153">
    <property type="entry name" value="LACTOSE OPERON REPRESSOR"/>
    <property type="match status" value="1"/>
</dbReference>
<dbReference type="SUPFAM" id="SSF53822">
    <property type="entry name" value="Periplasmic binding protein-like I"/>
    <property type="match status" value="1"/>
</dbReference>
<dbReference type="GO" id="GO:0003700">
    <property type="term" value="F:DNA-binding transcription factor activity"/>
    <property type="evidence" value="ECO:0007669"/>
    <property type="project" value="TreeGrafter"/>
</dbReference>
<keyword evidence="7" id="KW-1185">Reference proteome</keyword>
<dbReference type="InterPro" id="IPR000843">
    <property type="entry name" value="HTH_LacI"/>
</dbReference>
<dbReference type="RefSeq" id="WP_093993368.1">
    <property type="nucleotide sequence ID" value="NZ_FXZK01000007.1"/>
</dbReference>
<reference evidence="6 7" key="1">
    <citation type="submission" date="2017-05" db="EMBL/GenBank/DDBJ databases">
        <authorList>
            <person name="Song R."/>
            <person name="Chenine A.L."/>
            <person name="Ruprecht R.M."/>
        </authorList>
    </citation>
    <scope>NUCLEOTIDE SEQUENCE [LARGE SCALE GENOMIC DNA]</scope>
    <source>
        <strain evidence="6 7">CECT 8899</strain>
    </source>
</reference>
<evidence type="ECO:0000256" key="1">
    <source>
        <dbReference type="ARBA" id="ARBA00023015"/>
    </source>
</evidence>
<gene>
    <name evidence="6" type="primary">rbsR_3</name>
    <name evidence="6" type="ORF">LOM8899_03352</name>
</gene>
<dbReference type="InterPro" id="IPR001387">
    <property type="entry name" value="Cro/C1-type_HTH"/>
</dbReference>
<evidence type="ECO:0000256" key="3">
    <source>
        <dbReference type="ARBA" id="ARBA00023163"/>
    </source>
</evidence>
<feature type="domain" description="HTH cro/C1-type" evidence="5">
    <location>
        <begin position="8"/>
        <end position="55"/>
    </location>
</feature>
<keyword evidence="1" id="KW-0805">Transcription regulation</keyword>
<dbReference type="Pfam" id="PF13377">
    <property type="entry name" value="Peripla_BP_3"/>
    <property type="match status" value="1"/>
</dbReference>
<protein>
    <submittedName>
        <fullName evidence="6">Ribose operon repressor</fullName>
    </submittedName>
</protein>
<dbReference type="CDD" id="cd06267">
    <property type="entry name" value="PBP1_LacI_sugar_binding-like"/>
    <property type="match status" value="1"/>
</dbReference>
<dbReference type="InterPro" id="IPR028082">
    <property type="entry name" value="Peripla_BP_I"/>
</dbReference>
<dbReference type="CDD" id="cd01392">
    <property type="entry name" value="HTH_LacI"/>
    <property type="match status" value="1"/>
</dbReference>
<evidence type="ECO:0000256" key="2">
    <source>
        <dbReference type="ARBA" id="ARBA00023125"/>
    </source>
</evidence>
<dbReference type="OrthoDB" id="9805705at2"/>
<dbReference type="Proteomes" id="UP000201613">
    <property type="component" value="Unassembled WGS sequence"/>
</dbReference>
<sequence length="341" mass="37877">MAEQKVQTMEDFALASGISRPTVSKYFNDPDSVRSSTRQRIEAALAKFNYTPNLFAVNQNRKQTRNIGVIVPYLADPFFAEMARLIERRCIDAGYWPILFSSHGQRQMEINALETLRSLRPAGALIAPLGRASDLEVMRKFAEDVPTVAFDSNQDIGDAFVGSDNFQSIALIVDYLCRTGEPPCFFEMPPVNPNAMKRRAAYIQAMERAGQTPEIIRVGGQSWEFEAMGLEEGKRLIAERKLPTNTVLCSNDRIAIGLLAAAYQSGLRVGRGEGCALRIAGHDDHPWAQFTCPPLTTVSQNYSAIVERSVEKLFDLMSSGVKSESREEILFDGQLILRSSA</sequence>
<evidence type="ECO:0000259" key="5">
    <source>
        <dbReference type="PROSITE" id="PS50943"/>
    </source>
</evidence>
<dbReference type="EMBL" id="FXZK01000007">
    <property type="protein sequence ID" value="SMY09189.1"/>
    <property type="molecule type" value="Genomic_DNA"/>
</dbReference>
<accession>A0A238LHL9</accession>
<evidence type="ECO:0000259" key="4">
    <source>
        <dbReference type="PROSITE" id="PS50932"/>
    </source>
</evidence>
<dbReference type="Gene3D" id="3.40.50.2300">
    <property type="match status" value="2"/>
</dbReference>
<dbReference type="PROSITE" id="PS50932">
    <property type="entry name" value="HTH_LACI_2"/>
    <property type="match status" value="1"/>
</dbReference>
<dbReference type="InterPro" id="IPR046335">
    <property type="entry name" value="LacI/GalR-like_sensor"/>
</dbReference>
<proteinExistence type="predicted"/>
<dbReference type="Pfam" id="PF00356">
    <property type="entry name" value="LacI"/>
    <property type="match status" value="1"/>
</dbReference>
<keyword evidence="2" id="KW-0238">DNA-binding</keyword>
<dbReference type="Gene3D" id="1.10.260.40">
    <property type="entry name" value="lambda repressor-like DNA-binding domains"/>
    <property type="match status" value="1"/>
</dbReference>
<dbReference type="SUPFAM" id="SSF47413">
    <property type="entry name" value="lambda repressor-like DNA-binding domains"/>
    <property type="match status" value="1"/>
</dbReference>
<feature type="domain" description="HTH lacI-type" evidence="4">
    <location>
        <begin position="7"/>
        <end position="61"/>
    </location>
</feature>
<dbReference type="PROSITE" id="PS50943">
    <property type="entry name" value="HTH_CROC1"/>
    <property type="match status" value="1"/>
</dbReference>
<dbReference type="AlphaFoldDB" id="A0A238LHL9"/>
<dbReference type="SMART" id="SM00354">
    <property type="entry name" value="HTH_LACI"/>
    <property type="match status" value="1"/>
</dbReference>
<name>A0A238LHL9_9RHOB</name>
<organism evidence="6 7">
    <name type="scientific">Flavimaricola marinus</name>
    <dbReference type="NCBI Taxonomy" id="1819565"/>
    <lineage>
        <taxon>Bacteria</taxon>
        <taxon>Pseudomonadati</taxon>
        <taxon>Pseudomonadota</taxon>
        <taxon>Alphaproteobacteria</taxon>
        <taxon>Rhodobacterales</taxon>
        <taxon>Paracoccaceae</taxon>
        <taxon>Flavimaricola</taxon>
    </lineage>
</organism>
<dbReference type="PANTHER" id="PTHR30146">
    <property type="entry name" value="LACI-RELATED TRANSCRIPTIONAL REPRESSOR"/>
    <property type="match status" value="1"/>
</dbReference>
<evidence type="ECO:0000313" key="6">
    <source>
        <dbReference type="EMBL" id="SMY09189.1"/>
    </source>
</evidence>
<keyword evidence="3" id="KW-0804">Transcription</keyword>